<protein>
    <recommendedName>
        <fullName evidence="16">Methionine--tRNA ligase</fullName>
        <ecNumber evidence="16">6.1.1.10</ecNumber>
    </recommendedName>
    <alternativeName>
        <fullName evidence="16">Methionyl-tRNA synthetase</fullName>
        <shortName evidence="16">MetRS</shortName>
    </alternativeName>
</protein>
<evidence type="ECO:0000256" key="16">
    <source>
        <dbReference type="HAMAP-Rule" id="MF_00098"/>
    </source>
</evidence>
<evidence type="ECO:0000256" key="12">
    <source>
        <dbReference type="ARBA" id="ARBA00022884"/>
    </source>
</evidence>
<keyword evidence="19" id="KW-1185">Reference proteome</keyword>
<keyword evidence="12 16" id="KW-0694">RNA-binding</keyword>
<evidence type="ECO:0000256" key="8">
    <source>
        <dbReference type="ARBA" id="ARBA00022723"/>
    </source>
</evidence>
<proteinExistence type="inferred from homology"/>
<keyword evidence="7 16" id="KW-0436">Ligase</keyword>
<dbReference type="SUPFAM" id="SSF50249">
    <property type="entry name" value="Nucleic acid-binding proteins"/>
    <property type="match status" value="1"/>
</dbReference>
<evidence type="ECO:0000256" key="7">
    <source>
        <dbReference type="ARBA" id="ARBA00022598"/>
    </source>
</evidence>
<dbReference type="InterPro" id="IPR002547">
    <property type="entry name" value="tRNA-bd_dom"/>
</dbReference>
<dbReference type="PROSITE" id="PS00178">
    <property type="entry name" value="AA_TRNA_LIGASE_I"/>
    <property type="match status" value="1"/>
</dbReference>
<evidence type="ECO:0000256" key="6">
    <source>
        <dbReference type="ARBA" id="ARBA00022555"/>
    </source>
</evidence>
<dbReference type="AlphaFoldDB" id="A0A7W2F8J9"/>
<dbReference type="SUPFAM" id="SSF47323">
    <property type="entry name" value="Anticodon-binding domain of a subclass of class I aminoacyl-tRNA synthetases"/>
    <property type="match status" value="1"/>
</dbReference>
<evidence type="ECO:0000256" key="13">
    <source>
        <dbReference type="ARBA" id="ARBA00022917"/>
    </source>
</evidence>
<evidence type="ECO:0000256" key="1">
    <source>
        <dbReference type="ARBA" id="ARBA00003314"/>
    </source>
</evidence>
<dbReference type="HAMAP" id="MF_00098">
    <property type="entry name" value="Met_tRNA_synth_type1"/>
    <property type="match status" value="1"/>
</dbReference>
<feature type="short sequence motif" description="'KMSKS' region" evidence="16">
    <location>
        <begin position="340"/>
        <end position="344"/>
    </location>
</feature>
<dbReference type="CDD" id="cd02800">
    <property type="entry name" value="tRNA_bind_EcMetRS_like"/>
    <property type="match status" value="1"/>
</dbReference>
<sequence length="720" mass="79978">MTRKLFVTTALPYANAAFHIGHMMEYIQADIWVRYQRMQRDGDAQREVHFVGADDTHGTPIMIAAEKEGITPQEFVAKIAAGRAQYLDGFHIAFDNWYSTDSPENVELSQGIYRKLRDTGLISTKVVDRFFDPVKGMFLADRNIKGECPKCGAKDQYGDNCEVCGAAYQPTELVNPFSVFTGSTPILKPSEQYFFKLSDPRCFQFLRDWLNTPGRLQPEMVNKVSEWLGEAGEKLADWDISRDAPYFGIPIPDAPGKFFYVWLDAPVGYLASLKNYCEKKGMDFNALLNDPATEQIHFIGKDIVSFHLLFWPAMLKFADHPVIDKLKVNVHGHLTVNNEKMSKSRGTGISPLRYLNLGMNPEWLRYYIAFKLNSKVEDLDFTGEDFVARVNSDLIGKYVNIASRCAGFITKKFDGKLASSLSDNAQAWIKRALVTDAGAERQASIAAHFEAREFGKALREIMEVADITNQYVDDNKPWVLAKDEAKLAELHDVCTTALILFRQLTIMLSPVLPGVAANVRKFLNDAQLVWADTEVSTGAVWNTMLGRTIGAYDHLMKRVEPKMIDDLFDAPAPAAAGAVAAAKPEKAAKAKAAPAVAVTETGIEVIAPEISVDDFFKVDLRIAKIVNCEHVEGSDKLLRLTLDAGEGRMRNVFSGIKSMYQPEDLIGKLTVLVANLAPRKMKFGISEGMVMAASAVDEKANPGIYILNPWPGATPGMRIS</sequence>
<feature type="domain" description="TRNA-binding" evidence="17">
    <location>
        <begin position="614"/>
        <end position="720"/>
    </location>
</feature>
<dbReference type="Pfam" id="PF01588">
    <property type="entry name" value="tRNA_bind"/>
    <property type="match status" value="1"/>
</dbReference>
<dbReference type="Gene3D" id="2.40.50.140">
    <property type="entry name" value="Nucleic acid-binding proteins"/>
    <property type="match status" value="1"/>
</dbReference>
<dbReference type="InterPro" id="IPR033911">
    <property type="entry name" value="MetRS_core"/>
</dbReference>
<feature type="binding site" evidence="16">
    <location>
        <position position="343"/>
    </location>
    <ligand>
        <name>ATP</name>
        <dbReference type="ChEBI" id="CHEBI:30616"/>
    </ligand>
</feature>
<evidence type="ECO:0000256" key="4">
    <source>
        <dbReference type="ARBA" id="ARBA00011738"/>
    </source>
</evidence>
<dbReference type="PANTHER" id="PTHR45765:SF1">
    <property type="entry name" value="METHIONINE--TRNA LIGASE, CYTOPLASMIC"/>
    <property type="match status" value="1"/>
</dbReference>
<dbReference type="InterPro" id="IPR015413">
    <property type="entry name" value="Methionyl/Leucyl_tRNA_Synth"/>
</dbReference>
<gene>
    <name evidence="16 18" type="primary">metG</name>
    <name evidence="18" type="ORF">H3H39_08705</name>
</gene>
<dbReference type="Gene3D" id="1.10.730.10">
    <property type="entry name" value="Isoleucyl-tRNA Synthetase, Domain 1"/>
    <property type="match status" value="1"/>
</dbReference>
<name>A0A7W2F8J9_9BURK</name>
<keyword evidence="9 16" id="KW-0547">Nucleotide-binding</keyword>
<keyword evidence="6 16" id="KW-0820">tRNA-binding</keyword>
<comment type="similarity">
    <text evidence="3 16">Belongs to the class-I aminoacyl-tRNA synthetase family. MetG type 1 subfamily.</text>
</comment>
<feature type="binding site" evidence="16">
    <location>
        <position position="164"/>
    </location>
    <ligand>
        <name>Zn(2+)</name>
        <dbReference type="ChEBI" id="CHEBI:29105"/>
    </ligand>
</feature>
<dbReference type="PROSITE" id="PS50886">
    <property type="entry name" value="TRBD"/>
    <property type="match status" value="1"/>
</dbReference>
<comment type="function">
    <text evidence="1 16">Is required not only for elongation of protein synthesis but also for the initiation of all mRNA translation through initiator tRNA(fMet) aminoacylation.</text>
</comment>
<dbReference type="SUPFAM" id="SSF57770">
    <property type="entry name" value="Methionyl-tRNA synthetase (MetRS), Zn-domain"/>
    <property type="match status" value="1"/>
</dbReference>
<dbReference type="EMBL" id="JACEZU010000003">
    <property type="protein sequence ID" value="MBA5687133.1"/>
    <property type="molecule type" value="Genomic_DNA"/>
</dbReference>
<dbReference type="Gene3D" id="2.20.28.20">
    <property type="entry name" value="Methionyl-tRNA synthetase, Zn-domain"/>
    <property type="match status" value="1"/>
</dbReference>
<dbReference type="InterPro" id="IPR041872">
    <property type="entry name" value="Anticodon_Met"/>
</dbReference>
<dbReference type="InterPro" id="IPR029038">
    <property type="entry name" value="MetRS_Zn"/>
</dbReference>
<dbReference type="FunFam" id="2.40.50.140:FF:000042">
    <property type="entry name" value="Methionine--tRNA ligase"/>
    <property type="match status" value="1"/>
</dbReference>
<dbReference type="InterPro" id="IPR001412">
    <property type="entry name" value="aa-tRNA-synth_I_CS"/>
</dbReference>
<comment type="subcellular location">
    <subcellularLocation>
        <location evidence="2 16">Cytoplasm</location>
    </subcellularLocation>
</comment>
<dbReference type="CDD" id="cd07957">
    <property type="entry name" value="Anticodon_Ia_Met"/>
    <property type="match status" value="1"/>
</dbReference>
<comment type="subunit">
    <text evidence="4 16">Homodimer.</text>
</comment>
<feature type="binding site" evidence="16">
    <location>
        <position position="148"/>
    </location>
    <ligand>
        <name>Zn(2+)</name>
        <dbReference type="ChEBI" id="CHEBI:29105"/>
    </ligand>
</feature>
<comment type="catalytic activity">
    <reaction evidence="15 16">
        <text>tRNA(Met) + L-methionine + ATP = L-methionyl-tRNA(Met) + AMP + diphosphate</text>
        <dbReference type="Rhea" id="RHEA:13481"/>
        <dbReference type="Rhea" id="RHEA-COMP:9667"/>
        <dbReference type="Rhea" id="RHEA-COMP:9698"/>
        <dbReference type="ChEBI" id="CHEBI:30616"/>
        <dbReference type="ChEBI" id="CHEBI:33019"/>
        <dbReference type="ChEBI" id="CHEBI:57844"/>
        <dbReference type="ChEBI" id="CHEBI:78442"/>
        <dbReference type="ChEBI" id="CHEBI:78530"/>
        <dbReference type="ChEBI" id="CHEBI:456215"/>
        <dbReference type="EC" id="6.1.1.10"/>
    </reaction>
</comment>
<dbReference type="Proteomes" id="UP000573499">
    <property type="component" value="Unassembled WGS sequence"/>
</dbReference>
<dbReference type="RefSeq" id="WP_182152959.1">
    <property type="nucleotide sequence ID" value="NZ_JACEZU010000003.1"/>
</dbReference>
<evidence type="ECO:0000256" key="11">
    <source>
        <dbReference type="ARBA" id="ARBA00022840"/>
    </source>
</evidence>
<evidence type="ECO:0000313" key="19">
    <source>
        <dbReference type="Proteomes" id="UP000573499"/>
    </source>
</evidence>
<dbReference type="InterPro" id="IPR009080">
    <property type="entry name" value="tRNAsynth_Ia_anticodon-bd"/>
</dbReference>
<evidence type="ECO:0000256" key="14">
    <source>
        <dbReference type="ARBA" id="ARBA00023146"/>
    </source>
</evidence>
<comment type="caution">
    <text evidence="18">The sequence shown here is derived from an EMBL/GenBank/DDBJ whole genome shotgun (WGS) entry which is preliminary data.</text>
</comment>
<dbReference type="InterPro" id="IPR014729">
    <property type="entry name" value="Rossmann-like_a/b/a_fold"/>
</dbReference>
<evidence type="ECO:0000256" key="2">
    <source>
        <dbReference type="ARBA" id="ARBA00004496"/>
    </source>
</evidence>
<dbReference type="GO" id="GO:0004825">
    <property type="term" value="F:methionine-tRNA ligase activity"/>
    <property type="evidence" value="ECO:0007669"/>
    <property type="project" value="UniProtKB-UniRule"/>
</dbReference>
<reference evidence="18 19" key="1">
    <citation type="submission" date="2020-07" db="EMBL/GenBank/DDBJ databases">
        <title>Novel species isolated from subtropical streams in China.</title>
        <authorList>
            <person name="Lu H."/>
        </authorList>
    </citation>
    <scope>NUCLEOTIDE SEQUENCE [LARGE SCALE GENOMIC DNA]</scope>
    <source>
        <strain evidence="18 19">LX47W</strain>
    </source>
</reference>
<evidence type="ECO:0000256" key="3">
    <source>
        <dbReference type="ARBA" id="ARBA00008258"/>
    </source>
</evidence>
<dbReference type="Pfam" id="PF09334">
    <property type="entry name" value="tRNA-synt_1g"/>
    <property type="match status" value="1"/>
</dbReference>
<dbReference type="NCBIfam" id="NF001100">
    <property type="entry name" value="PRK00133.1"/>
    <property type="match status" value="1"/>
</dbReference>
<dbReference type="SUPFAM" id="SSF52374">
    <property type="entry name" value="Nucleotidylyl transferase"/>
    <property type="match status" value="1"/>
</dbReference>
<evidence type="ECO:0000259" key="17">
    <source>
        <dbReference type="PROSITE" id="PS50886"/>
    </source>
</evidence>
<dbReference type="GO" id="GO:0005524">
    <property type="term" value="F:ATP binding"/>
    <property type="evidence" value="ECO:0007669"/>
    <property type="project" value="UniProtKB-UniRule"/>
</dbReference>
<feature type="short sequence motif" description="'HIGH' region" evidence="16">
    <location>
        <begin position="12"/>
        <end position="22"/>
    </location>
</feature>
<dbReference type="NCBIfam" id="TIGR00399">
    <property type="entry name" value="metG_C_term"/>
    <property type="match status" value="1"/>
</dbReference>
<feature type="binding site" evidence="16">
    <location>
        <position position="161"/>
    </location>
    <ligand>
        <name>Zn(2+)</name>
        <dbReference type="ChEBI" id="CHEBI:29105"/>
    </ligand>
</feature>
<dbReference type="Gene3D" id="3.40.50.620">
    <property type="entry name" value="HUPs"/>
    <property type="match status" value="1"/>
</dbReference>
<dbReference type="InterPro" id="IPR014758">
    <property type="entry name" value="Met-tRNA_synth"/>
</dbReference>
<keyword evidence="8 16" id="KW-0479">Metal-binding</keyword>
<dbReference type="InterPro" id="IPR012340">
    <property type="entry name" value="NA-bd_OB-fold"/>
</dbReference>
<keyword evidence="13 16" id="KW-0648">Protein biosynthesis</keyword>
<comment type="cofactor">
    <cofactor evidence="16">
        <name>Zn(2+)</name>
        <dbReference type="ChEBI" id="CHEBI:29105"/>
    </cofactor>
    <text evidence="16">Binds 1 zinc ion per subunit.</text>
</comment>
<evidence type="ECO:0000256" key="15">
    <source>
        <dbReference type="ARBA" id="ARBA00047364"/>
    </source>
</evidence>
<dbReference type="InterPro" id="IPR004495">
    <property type="entry name" value="Met-tRNA-synth_bsu_C"/>
</dbReference>
<accession>A0A7W2F8J9</accession>
<evidence type="ECO:0000256" key="5">
    <source>
        <dbReference type="ARBA" id="ARBA00022490"/>
    </source>
</evidence>
<keyword evidence="5 16" id="KW-0963">Cytoplasm</keyword>
<dbReference type="GO" id="GO:0000049">
    <property type="term" value="F:tRNA binding"/>
    <property type="evidence" value="ECO:0007669"/>
    <property type="project" value="UniProtKB-UniRule"/>
</dbReference>
<evidence type="ECO:0000313" key="18">
    <source>
        <dbReference type="EMBL" id="MBA5687133.1"/>
    </source>
</evidence>
<dbReference type="PANTHER" id="PTHR45765">
    <property type="entry name" value="METHIONINE--TRNA LIGASE"/>
    <property type="match status" value="1"/>
</dbReference>
<dbReference type="Pfam" id="PF19303">
    <property type="entry name" value="Anticodon_3"/>
    <property type="match status" value="1"/>
</dbReference>
<evidence type="ECO:0000256" key="10">
    <source>
        <dbReference type="ARBA" id="ARBA00022833"/>
    </source>
</evidence>
<organism evidence="18 19">
    <name type="scientific">Rugamonas apoptosis</name>
    <dbReference type="NCBI Taxonomy" id="2758570"/>
    <lineage>
        <taxon>Bacteria</taxon>
        <taxon>Pseudomonadati</taxon>
        <taxon>Pseudomonadota</taxon>
        <taxon>Betaproteobacteria</taxon>
        <taxon>Burkholderiales</taxon>
        <taxon>Oxalobacteraceae</taxon>
        <taxon>Telluria group</taxon>
        <taxon>Rugamonas</taxon>
    </lineage>
</organism>
<dbReference type="GO" id="GO:0005829">
    <property type="term" value="C:cytosol"/>
    <property type="evidence" value="ECO:0007669"/>
    <property type="project" value="TreeGrafter"/>
</dbReference>
<dbReference type="GO" id="GO:0006431">
    <property type="term" value="P:methionyl-tRNA aminoacylation"/>
    <property type="evidence" value="ECO:0007669"/>
    <property type="project" value="UniProtKB-UniRule"/>
</dbReference>
<feature type="binding site" evidence="16">
    <location>
        <position position="151"/>
    </location>
    <ligand>
        <name>Zn(2+)</name>
        <dbReference type="ChEBI" id="CHEBI:29105"/>
    </ligand>
</feature>
<dbReference type="FunFam" id="2.20.28.20:FF:000001">
    <property type="entry name" value="Methionine--tRNA ligase"/>
    <property type="match status" value="1"/>
</dbReference>
<dbReference type="InterPro" id="IPR023458">
    <property type="entry name" value="Met-tRNA_ligase_1"/>
</dbReference>
<keyword evidence="10 16" id="KW-0862">Zinc</keyword>
<evidence type="ECO:0000256" key="9">
    <source>
        <dbReference type="ARBA" id="ARBA00022741"/>
    </source>
</evidence>
<dbReference type="EC" id="6.1.1.10" evidence="16"/>
<dbReference type="GO" id="GO:0046872">
    <property type="term" value="F:metal ion binding"/>
    <property type="evidence" value="ECO:0007669"/>
    <property type="project" value="UniProtKB-KW"/>
</dbReference>
<keyword evidence="11 16" id="KW-0067">ATP-binding</keyword>
<keyword evidence="14 16" id="KW-0030">Aminoacyl-tRNA synthetase</keyword>
<dbReference type="PRINTS" id="PR01041">
    <property type="entry name" value="TRNASYNTHMET"/>
</dbReference>
<dbReference type="NCBIfam" id="TIGR00398">
    <property type="entry name" value="metG"/>
    <property type="match status" value="1"/>
</dbReference>